<dbReference type="PANTHER" id="PTHR37984">
    <property type="entry name" value="PROTEIN CBG26694"/>
    <property type="match status" value="1"/>
</dbReference>
<dbReference type="CDD" id="cd01647">
    <property type="entry name" value="RT_LTR"/>
    <property type="match status" value="1"/>
</dbReference>
<dbReference type="PROSITE" id="PS50994">
    <property type="entry name" value="INTEGRASE"/>
    <property type="match status" value="1"/>
</dbReference>
<dbReference type="InterPro" id="IPR050951">
    <property type="entry name" value="Retrovirus_Pol_polyprotein"/>
</dbReference>
<dbReference type="PANTHER" id="PTHR37984:SF5">
    <property type="entry name" value="PROTEIN NYNRIN-LIKE"/>
    <property type="match status" value="1"/>
</dbReference>
<comment type="caution">
    <text evidence="4">The sequence shown here is derived from an EMBL/GenBank/DDBJ whole genome shotgun (WGS) entry which is preliminary data.</text>
</comment>
<evidence type="ECO:0000256" key="1">
    <source>
        <dbReference type="ARBA" id="ARBA00023268"/>
    </source>
</evidence>
<dbReference type="Gene3D" id="3.10.10.10">
    <property type="entry name" value="HIV Type 1 Reverse Transcriptase, subunit A, domain 1"/>
    <property type="match status" value="1"/>
</dbReference>
<sequence>MPDIDKEVEQMEHLSNFQKVLLKALLKCHELLFDGTLGKWTGDPINIKLKEGSKPYYRSAMKVPHIHEATFKKDLDRLVSIGVLTKKNTSEWGAPSFIVPKKDGTVRFVTDFRKLNSMIKRNPYPIPHIRDMLLKVSNFQFATSLDLVMGFYNITLSEDSKKICTITTPWGKYSYNRLPMGVCIAPDVFQEKMNTLFNELESVRCYIDDLLVITHGSYEKHLEELKKVFILLEKAGLKLKSATLSVWCSITEMYTKVNWTEEHETVFNEIKKIIAEETLLAYPDFSKKFIIHSDASDYQLGAAIMQEDDQGLLRPLAFYTRKLNSAQKNYTTTEKELLSIVETLNEFQNILLGYEIDVYTDHKNLTFATDENSSQRRKRWESLVQEFGINIIYIPGEDNTVARLPKSKQKDYEEMSKEERLQVLSPIMQQGRRVVYALTEVPMASEAPHKSREDYYHELCALMQVNDFYVTTQSADCFVSVDSDEIIFPLAPQIVEEEQKQLLQGSSKEALALKTALAKKDPNYEYKEVEKRQLLHFHGKIYVPSNLRKRVLTWYHHYLCHPGGDRLASTIKQIATWNGIVNQARNLCRKCKTCQRCKKRKNRYGHVAPKEPEDLLPWDTLCVDLVGPYSLKAKVRQLYGKIIEQEIKLLAMTFIDPATGWFEWAQVVDDKSSAAISQLLDSVWLSRYPRPKQVLYDNSSEFKKDFQPLLKDFAVKPKCTSIKNPQANSILEMIHQVTGNMLTSSDLMNQEFDIRDLWTPTLSSIAYAIRCSHHSTLGELVFGHDMLLDISYTHDYQATWQRKQRQIINDNIRKNSKRIDHDYQVGDKAYIIKDGNYRKLTGPHEGPYNII</sequence>
<dbReference type="InterPro" id="IPR036397">
    <property type="entry name" value="RNaseH_sf"/>
</dbReference>
<dbReference type="AlphaFoldDB" id="A0AAD3CRS2"/>
<keyword evidence="1" id="KW-0511">Multifunctional enzyme</keyword>
<dbReference type="GO" id="GO:0003676">
    <property type="term" value="F:nucleic acid binding"/>
    <property type="evidence" value="ECO:0007669"/>
    <property type="project" value="InterPro"/>
</dbReference>
<feature type="domain" description="Reverse transcriptase" evidence="2">
    <location>
        <begin position="80"/>
        <end position="274"/>
    </location>
</feature>
<reference evidence="4 5" key="1">
    <citation type="journal article" date="2021" name="Sci. Rep.">
        <title>The genome of the diatom Chaetoceros tenuissimus carries an ancient integrated fragment of an extant virus.</title>
        <authorList>
            <person name="Hongo Y."/>
            <person name="Kimura K."/>
            <person name="Takaki Y."/>
            <person name="Yoshida Y."/>
            <person name="Baba S."/>
            <person name="Kobayashi G."/>
            <person name="Nagasaki K."/>
            <person name="Hano T."/>
            <person name="Tomaru Y."/>
        </authorList>
    </citation>
    <scope>NUCLEOTIDE SEQUENCE [LARGE SCALE GENOMIC DNA]</scope>
    <source>
        <strain evidence="4 5">NIES-3715</strain>
    </source>
</reference>
<dbReference type="CDD" id="cd09274">
    <property type="entry name" value="RNase_HI_RT_Ty3"/>
    <property type="match status" value="1"/>
</dbReference>
<feature type="domain" description="Integrase catalytic" evidence="3">
    <location>
        <begin position="613"/>
        <end position="742"/>
    </location>
</feature>
<dbReference type="PROSITE" id="PS50878">
    <property type="entry name" value="RT_POL"/>
    <property type="match status" value="1"/>
</dbReference>
<evidence type="ECO:0000259" key="3">
    <source>
        <dbReference type="PROSITE" id="PS50994"/>
    </source>
</evidence>
<dbReference type="Gene3D" id="3.30.70.270">
    <property type="match status" value="1"/>
</dbReference>
<evidence type="ECO:0000313" key="4">
    <source>
        <dbReference type="EMBL" id="GFH50604.1"/>
    </source>
</evidence>
<protein>
    <recommendedName>
        <fullName evidence="6">Reverse transcriptase</fullName>
    </recommendedName>
</protein>
<dbReference type="InterPro" id="IPR043128">
    <property type="entry name" value="Rev_trsase/Diguanyl_cyclase"/>
</dbReference>
<dbReference type="EMBL" id="BLLK01000040">
    <property type="protein sequence ID" value="GFH50604.1"/>
    <property type="molecule type" value="Genomic_DNA"/>
</dbReference>
<evidence type="ECO:0000259" key="2">
    <source>
        <dbReference type="PROSITE" id="PS50878"/>
    </source>
</evidence>
<dbReference type="InterPro" id="IPR001584">
    <property type="entry name" value="Integrase_cat-core"/>
</dbReference>
<dbReference type="InterPro" id="IPR041588">
    <property type="entry name" value="Integrase_H2C2"/>
</dbReference>
<organism evidence="4 5">
    <name type="scientific">Chaetoceros tenuissimus</name>
    <dbReference type="NCBI Taxonomy" id="426638"/>
    <lineage>
        <taxon>Eukaryota</taxon>
        <taxon>Sar</taxon>
        <taxon>Stramenopiles</taxon>
        <taxon>Ochrophyta</taxon>
        <taxon>Bacillariophyta</taxon>
        <taxon>Coscinodiscophyceae</taxon>
        <taxon>Chaetocerotophycidae</taxon>
        <taxon>Chaetocerotales</taxon>
        <taxon>Chaetocerotaceae</taxon>
        <taxon>Chaetoceros</taxon>
    </lineage>
</organism>
<dbReference type="InterPro" id="IPR000477">
    <property type="entry name" value="RT_dom"/>
</dbReference>
<evidence type="ECO:0000313" key="5">
    <source>
        <dbReference type="Proteomes" id="UP001054902"/>
    </source>
</evidence>
<proteinExistence type="predicted"/>
<dbReference type="Pfam" id="PF17919">
    <property type="entry name" value="RT_RNaseH_2"/>
    <property type="match status" value="1"/>
</dbReference>
<dbReference type="GO" id="GO:0003824">
    <property type="term" value="F:catalytic activity"/>
    <property type="evidence" value="ECO:0007669"/>
    <property type="project" value="UniProtKB-KW"/>
</dbReference>
<dbReference type="GO" id="GO:0015074">
    <property type="term" value="P:DNA integration"/>
    <property type="evidence" value="ECO:0007669"/>
    <property type="project" value="InterPro"/>
</dbReference>
<dbReference type="Gene3D" id="3.30.420.10">
    <property type="entry name" value="Ribonuclease H-like superfamily/Ribonuclease H"/>
    <property type="match status" value="1"/>
</dbReference>
<accession>A0AAD3CRS2</accession>
<dbReference type="Gene3D" id="3.10.20.370">
    <property type="match status" value="1"/>
</dbReference>
<dbReference type="SUPFAM" id="SSF56672">
    <property type="entry name" value="DNA/RNA polymerases"/>
    <property type="match status" value="1"/>
</dbReference>
<evidence type="ECO:0008006" key="6">
    <source>
        <dbReference type="Google" id="ProtNLM"/>
    </source>
</evidence>
<name>A0AAD3CRS2_9STRA</name>
<dbReference type="Proteomes" id="UP001054902">
    <property type="component" value="Unassembled WGS sequence"/>
</dbReference>
<keyword evidence="5" id="KW-1185">Reference proteome</keyword>
<dbReference type="SUPFAM" id="SSF53098">
    <property type="entry name" value="Ribonuclease H-like"/>
    <property type="match status" value="1"/>
</dbReference>
<dbReference type="Pfam" id="PF17921">
    <property type="entry name" value="Integrase_H2C2"/>
    <property type="match status" value="1"/>
</dbReference>
<gene>
    <name evidence="4" type="ORF">CTEN210_07080</name>
</gene>
<dbReference type="InterPro" id="IPR012337">
    <property type="entry name" value="RNaseH-like_sf"/>
</dbReference>
<dbReference type="InterPro" id="IPR043502">
    <property type="entry name" value="DNA/RNA_pol_sf"/>
</dbReference>
<dbReference type="Gene3D" id="1.10.340.70">
    <property type="match status" value="1"/>
</dbReference>
<dbReference type="Pfam" id="PF00078">
    <property type="entry name" value="RVT_1"/>
    <property type="match status" value="1"/>
</dbReference>
<dbReference type="InterPro" id="IPR041577">
    <property type="entry name" value="RT_RNaseH_2"/>
</dbReference>